<dbReference type="GO" id="GO:0003677">
    <property type="term" value="F:DNA binding"/>
    <property type="evidence" value="ECO:0007669"/>
    <property type="project" value="UniProtKB-KW"/>
</dbReference>
<evidence type="ECO:0000256" key="2">
    <source>
        <dbReference type="ARBA" id="ARBA00023125"/>
    </source>
</evidence>
<dbReference type="PROSITE" id="PS51063">
    <property type="entry name" value="HTH_CRP_2"/>
    <property type="match status" value="1"/>
</dbReference>
<dbReference type="EMBL" id="VSSQ01037104">
    <property type="protein sequence ID" value="MPM89715.1"/>
    <property type="molecule type" value="Genomic_DNA"/>
</dbReference>
<dbReference type="Pfam" id="PF13545">
    <property type="entry name" value="HTH_Crp_2"/>
    <property type="match status" value="1"/>
</dbReference>
<dbReference type="AlphaFoldDB" id="A0A645DKC4"/>
<keyword evidence="3" id="KW-0804">Transcription</keyword>
<evidence type="ECO:0000256" key="3">
    <source>
        <dbReference type="ARBA" id="ARBA00023163"/>
    </source>
</evidence>
<evidence type="ECO:0000256" key="1">
    <source>
        <dbReference type="ARBA" id="ARBA00023015"/>
    </source>
</evidence>
<keyword evidence="6" id="KW-0675">Receptor</keyword>
<dbReference type="Gene3D" id="2.60.120.10">
    <property type="entry name" value="Jelly Rolls"/>
    <property type="match status" value="1"/>
</dbReference>
<dbReference type="InterPro" id="IPR012318">
    <property type="entry name" value="HTH_CRP"/>
</dbReference>
<evidence type="ECO:0000259" key="4">
    <source>
        <dbReference type="PROSITE" id="PS50042"/>
    </source>
</evidence>
<dbReference type="SUPFAM" id="SSF46785">
    <property type="entry name" value="Winged helix' DNA-binding domain"/>
    <property type="match status" value="1"/>
</dbReference>
<evidence type="ECO:0000259" key="5">
    <source>
        <dbReference type="PROSITE" id="PS51063"/>
    </source>
</evidence>
<sequence length="234" mass="26903">MNQKMEAIWSQFDVSYGVALDLLPQALLVHTARKIYLPEEVIVSEGDSLQYVYYIESGVVDGMKRFESGKDYHYFKLDRFNGAIGLLELFSRQSTIIATIVAKTKVSILCIPADELYVFAMNDLPLLRKISYHIANDLYRDSGLNGKLFYLNGVERVCYYLADYFKKNSYPQMCVEVKQNYQTIANHIGVSQRTVGRAICDLRAQGLCTIRGKHVRITREQYEQIRSSQIPQKE</sequence>
<reference evidence="6" key="1">
    <citation type="submission" date="2019-08" db="EMBL/GenBank/DDBJ databases">
        <authorList>
            <person name="Kucharzyk K."/>
            <person name="Murdoch R.W."/>
            <person name="Higgins S."/>
            <person name="Loffler F."/>
        </authorList>
    </citation>
    <scope>NUCLEOTIDE SEQUENCE</scope>
</reference>
<accession>A0A645DKC4</accession>
<dbReference type="InterPro" id="IPR000595">
    <property type="entry name" value="cNMP-bd_dom"/>
</dbReference>
<dbReference type="PROSITE" id="PS50042">
    <property type="entry name" value="CNMP_BINDING_3"/>
    <property type="match status" value="1"/>
</dbReference>
<gene>
    <name evidence="6" type="primary">vfr_4</name>
    <name evidence="6" type="ORF">SDC9_136827</name>
</gene>
<comment type="caution">
    <text evidence="6">The sequence shown here is derived from an EMBL/GenBank/DDBJ whole genome shotgun (WGS) entry which is preliminary data.</text>
</comment>
<organism evidence="6">
    <name type="scientific">bioreactor metagenome</name>
    <dbReference type="NCBI Taxonomy" id="1076179"/>
    <lineage>
        <taxon>unclassified sequences</taxon>
        <taxon>metagenomes</taxon>
        <taxon>ecological metagenomes</taxon>
    </lineage>
</organism>
<dbReference type="Pfam" id="PF00027">
    <property type="entry name" value="cNMP_binding"/>
    <property type="match status" value="1"/>
</dbReference>
<dbReference type="InterPro" id="IPR036390">
    <property type="entry name" value="WH_DNA-bd_sf"/>
</dbReference>
<dbReference type="InterPro" id="IPR018490">
    <property type="entry name" value="cNMP-bd_dom_sf"/>
</dbReference>
<feature type="domain" description="HTH crp-type" evidence="5">
    <location>
        <begin position="151"/>
        <end position="221"/>
    </location>
</feature>
<dbReference type="SMART" id="SM00100">
    <property type="entry name" value="cNMP"/>
    <property type="match status" value="1"/>
</dbReference>
<dbReference type="CDD" id="cd00038">
    <property type="entry name" value="CAP_ED"/>
    <property type="match status" value="1"/>
</dbReference>
<keyword evidence="2" id="KW-0238">DNA-binding</keyword>
<proteinExistence type="predicted"/>
<evidence type="ECO:0000313" key="6">
    <source>
        <dbReference type="EMBL" id="MPM89715.1"/>
    </source>
</evidence>
<feature type="domain" description="Cyclic nucleotide-binding" evidence="4">
    <location>
        <begin position="36"/>
        <end position="111"/>
    </location>
</feature>
<dbReference type="SUPFAM" id="SSF51206">
    <property type="entry name" value="cAMP-binding domain-like"/>
    <property type="match status" value="1"/>
</dbReference>
<dbReference type="GO" id="GO:0006355">
    <property type="term" value="P:regulation of DNA-templated transcription"/>
    <property type="evidence" value="ECO:0007669"/>
    <property type="project" value="InterPro"/>
</dbReference>
<dbReference type="InterPro" id="IPR014710">
    <property type="entry name" value="RmlC-like_jellyroll"/>
</dbReference>
<protein>
    <submittedName>
        <fullName evidence="6">Cyclic AMP receptor-like protein</fullName>
    </submittedName>
</protein>
<keyword evidence="1" id="KW-0805">Transcription regulation</keyword>
<name>A0A645DKC4_9ZZZZ</name>